<evidence type="ECO:0000313" key="3">
    <source>
        <dbReference type="EMBL" id="GAA2524578.1"/>
    </source>
</evidence>
<keyword evidence="4" id="KW-1185">Reference proteome</keyword>
<dbReference type="PANTHER" id="PTHR33221:SF4">
    <property type="entry name" value="HTH-TYPE TRANSCRIPTIONAL REPRESSOR NSRR"/>
    <property type="match status" value="1"/>
</dbReference>
<name>A0ABN3NK91_9ACTN</name>
<proteinExistence type="predicted"/>
<dbReference type="InterPro" id="IPR036388">
    <property type="entry name" value="WH-like_DNA-bd_sf"/>
</dbReference>
<reference evidence="3 4" key="1">
    <citation type="journal article" date="2019" name="Int. J. Syst. Evol. Microbiol.">
        <title>The Global Catalogue of Microorganisms (GCM) 10K type strain sequencing project: providing services to taxonomists for standard genome sequencing and annotation.</title>
        <authorList>
            <consortium name="The Broad Institute Genomics Platform"/>
            <consortium name="The Broad Institute Genome Sequencing Center for Infectious Disease"/>
            <person name="Wu L."/>
            <person name="Ma J."/>
        </authorList>
    </citation>
    <scope>NUCLEOTIDE SEQUENCE [LARGE SCALE GENOMIC DNA]</scope>
    <source>
        <strain evidence="3 4">JCM 3367</strain>
    </source>
</reference>
<gene>
    <name evidence="3" type="primary">nsrR</name>
    <name evidence="3" type="ORF">GCM10010201_23910</name>
</gene>
<dbReference type="Pfam" id="PF02082">
    <property type="entry name" value="Rrf2"/>
    <property type="match status" value="1"/>
</dbReference>
<dbReference type="NCBIfam" id="TIGR00738">
    <property type="entry name" value="rrf2_super"/>
    <property type="match status" value="1"/>
</dbReference>
<accession>A0ABN3NK91</accession>
<protein>
    <submittedName>
        <fullName evidence="3">Nitric oxide-sensing transcriptional repressor NsrR</fullName>
    </submittedName>
</protein>
<evidence type="ECO:0000256" key="1">
    <source>
        <dbReference type="ARBA" id="ARBA00023125"/>
    </source>
</evidence>
<dbReference type="InterPro" id="IPR036390">
    <property type="entry name" value="WH_DNA-bd_sf"/>
</dbReference>
<dbReference type="EMBL" id="BAAARY010000010">
    <property type="protein sequence ID" value="GAA2524578.1"/>
    <property type="molecule type" value="Genomic_DNA"/>
</dbReference>
<evidence type="ECO:0000313" key="4">
    <source>
        <dbReference type="Proteomes" id="UP001499978"/>
    </source>
</evidence>
<dbReference type="Gene3D" id="1.10.10.10">
    <property type="entry name" value="Winged helix-like DNA-binding domain superfamily/Winged helix DNA-binding domain"/>
    <property type="match status" value="1"/>
</dbReference>
<dbReference type="PROSITE" id="PS51197">
    <property type="entry name" value="HTH_RRF2_2"/>
    <property type="match status" value="1"/>
</dbReference>
<organism evidence="3 4">
    <name type="scientific">Pilimelia columellifera subsp. columellifera</name>
    <dbReference type="NCBI Taxonomy" id="706583"/>
    <lineage>
        <taxon>Bacteria</taxon>
        <taxon>Bacillati</taxon>
        <taxon>Actinomycetota</taxon>
        <taxon>Actinomycetes</taxon>
        <taxon>Micromonosporales</taxon>
        <taxon>Micromonosporaceae</taxon>
        <taxon>Pilimelia</taxon>
    </lineage>
</organism>
<comment type="cofactor">
    <cofactor evidence="2">
        <name>[2Fe-2S] cluster</name>
        <dbReference type="ChEBI" id="CHEBI:190135"/>
    </cofactor>
</comment>
<evidence type="ECO:0000256" key="2">
    <source>
        <dbReference type="ARBA" id="ARBA00034078"/>
    </source>
</evidence>
<dbReference type="PANTHER" id="PTHR33221">
    <property type="entry name" value="WINGED HELIX-TURN-HELIX TRANSCRIPTIONAL REGULATOR, RRF2 FAMILY"/>
    <property type="match status" value="1"/>
</dbReference>
<dbReference type="SUPFAM" id="SSF46785">
    <property type="entry name" value="Winged helix' DNA-binding domain"/>
    <property type="match status" value="1"/>
</dbReference>
<dbReference type="InterPro" id="IPR000944">
    <property type="entry name" value="Tscrpt_reg_Rrf2"/>
</dbReference>
<sequence>MWLMRLNRSTDIGLRVVMFAASHDGGQHTIDELAEALAVPRHHLAKVVQRLQRLGAVGTVRGRAGGVRITTAGLATTVGTLVRAFEGEAEVVECDEPVCPLRHGCRLRGALRAAQEAFYRSLDPVTIAELIRSPTREVLLTLHPPTAQAPPAPRQTEESPC</sequence>
<comment type="caution">
    <text evidence="3">The sequence shown here is derived from an EMBL/GenBank/DDBJ whole genome shotgun (WGS) entry which is preliminary data.</text>
</comment>
<dbReference type="Proteomes" id="UP001499978">
    <property type="component" value="Unassembled WGS sequence"/>
</dbReference>
<keyword evidence="1" id="KW-0238">DNA-binding</keyword>